<reference evidence="1 2" key="1">
    <citation type="submission" date="2016-09" db="EMBL/GenBank/DDBJ databases">
        <title>Rhizobium oryziradicis sp. nov., isolated from the root of rice.</title>
        <authorList>
            <person name="Zhao J."/>
            <person name="Zhang X."/>
        </authorList>
    </citation>
    <scope>NUCLEOTIDE SEQUENCE [LARGE SCALE GENOMIC DNA]</scope>
    <source>
        <strain evidence="1 2">N19</strain>
    </source>
</reference>
<dbReference type="Proteomes" id="UP000186894">
    <property type="component" value="Unassembled WGS sequence"/>
</dbReference>
<name>A0A1Q8ZP22_9HYPH</name>
<dbReference type="EMBL" id="MKIM01000028">
    <property type="protein sequence ID" value="OLP43564.1"/>
    <property type="molecule type" value="Genomic_DNA"/>
</dbReference>
<gene>
    <name evidence="1" type="ORF">BJF95_22170</name>
</gene>
<evidence type="ECO:0000313" key="1">
    <source>
        <dbReference type="EMBL" id="OLP43564.1"/>
    </source>
</evidence>
<dbReference type="AlphaFoldDB" id="A0A1Q8ZP22"/>
<protein>
    <submittedName>
        <fullName evidence="1">Uncharacterized protein</fullName>
    </submittedName>
</protein>
<keyword evidence="2" id="KW-1185">Reference proteome</keyword>
<evidence type="ECO:0000313" key="2">
    <source>
        <dbReference type="Proteomes" id="UP000186894"/>
    </source>
</evidence>
<comment type="caution">
    <text evidence="1">The sequence shown here is derived from an EMBL/GenBank/DDBJ whole genome shotgun (WGS) entry which is preliminary data.</text>
</comment>
<sequence>MQQRIIPLEGNVAPEERKRPLSFLNQGYLAQRAIKAKSSFVPEALQRNLFELRNLPELRIQFFKGLAAIEHVDIAVSEGLTETQNFLRHPPKRSQVIPELRSLAMMAATFSRVFSIDLSGPASNIVNYPA</sequence>
<organism evidence="1 2">
    <name type="scientific">Rhizobium oryziradicis</name>
    <dbReference type="NCBI Taxonomy" id="1867956"/>
    <lineage>
        <taxon>Bacteria</taxon>
        <taxon>Pseudomonadati</taxon>
        <taxon>Pseudomonadota</taxon>
        <taxon>Alphaproteobacteria</taxon>
        <taxon>Hyphomicrobiales</taxon>
        <taxon>Rhizobiaceae</taxon>
        <taxon>Rhizobium/Agrobacterium group</taxon>
        <taxon>Rhizobium</taxon>
    </lineage>
</organism>
<accession>A0A1Q8ZP22</accession>
<proteinExistence type="predicted"/>